<dbReference type="GO" id="GO:0009289">
    <property type="term" value="C:pilus"/>
    <property type="evidence" value="ECO:0007669"/>
    <property type="project" value="InterPro"/>
</dbReference>
<comment type="caution">
    <text evidence="2">The sequence shown here is derived from an EMBL/GenBank/DDBJ whole genome shotgun (WGS) entry which is preliminary data.</text>
</comment>
<keyword evidence="5" id="KW-1185">Reference proteome</keyword>
<dbReference type="Proteomes" id="UP000244334">
    <property type="component" value="Unassembled WGS sequence"/>
</dbReference>
<evidence type="ECO:0000313" key="4">
    <source>
        <dbReference type="Proteomes" id="UP000243534"/>
    </source>
</evidence>
<feature type="signal peptide" evidence="1">
    <location>
        <begin position="1"/>
        <end position="22"/>
    </location>
</feature>
<sequence>MEIKKITAVALLAFATTGVAQAADQGNGKVTFYGSIVNAPCSIAPGVDDQKIPLGQVSNSDLANGGEQKAVGFTIDLQNCDDATKHTVTATFTGMVGVDGRLGITGEAQGASILLRDGIGKKIELGTPTTVQTLNGNANTLQFTAALKGDGTKNVPVEIGTGVFTAVTNFTLAYQ</sequence>
<protein>
    <submittedName>
        <fullName evidence="3">Fimbria A protein</fullName>
    </submittedName>
</protein>
<dbReference type="InterPro" id="IPR050263">
    <property type="entry name" value="Bact_Fimbrial_Adh_Pro"/>
</dbReference>
<accession>A0A1E7Z052</accession>
<evidence type="ECO:0000313" key="2">
    <source>
        <dbReference type="EMBL" id="OFC62133.1"/>
    </source>
</evidence>
<dbReference type="SUPFAM" id="SSF49401">
    <property type="entry name" value="Bacterial adhesins"/>
    <property type="match status" value="1"/>
</dbReference>
<dbReference type="AlphaFoldDB" id="A0A1E7Z052"/>
<dbReference type="InterPro" id="IPR008966">
    <property type="entry name" value="Adhesion_dom_sf"/>
</dbReference>
<dbReference type="Gene3D" id="2.60.40.1090">
    <property type="entry name" value="Fimbrial-type adhesion domain"/>
    <property type="match status" value="1"/>
</dbReference>
<name>A0A1E7Z052_9GAMM</name>
<evidence type="ECO:0000256" key="1">
    <source>
        <dbReference type="SAM" id="SignalP"/>
    </source>
</evidence>
<feature type="chain" id="PRO_5036018593" evidence="1">
    <location>
        <begin position="23"/>
        <end position="175"/>
    </location>
</feature>
<reference evidence="3 5" key="2">
    <citation type="submission" date="2018-04" db="EMBL/GenBank/DDBJ databases">
        <title>Genomes of the Obligate Erwinia dacicola and Facultative Enterobacter sp. OLF Endosymbionts of the Olive Fruit fly, Bactrocera oleae.</title>
        <authorList>
            <person name="Estes A.M."/>
            <person name="Hearn D.J."/>
            <person name="Agarwal S."/>
            <person name="Pierson E.A."/>
            <person name="Dunning-Hotopp J.C."/>
        </authorList>
    </citation>
    <scope>NUCLEOTIDE SEQUENCE [LARGE SCALE GENOMIC DNA]</scope>
    <source>
        <strain evidence="3 5">Oroville</strain>
    </source>
</reference>
<reference evidence="2 4" key="1">
    <citation type="submission" date="2016-07" db="EMBL/GenBank/DDBJ databases">
        <authorList>
            <person name="Yuval B."/>
        </authorList>
    </citation>
    <scope>NUCLEOTIDE SEQUENCE [LARGE SCALE GENOMIC DNA]</scope>
    <source>
        <strain evidence="2 4">IL</strain>
    </source>
</reference>
<dbReference type="GO" id="GO:0043709">
    <property type="term" value="P:cell adhesion involved in single-species biofilm formation"/>
    <property type="evidence" value="ECO:0007669"/>
    <property type="project" value="TreeGrafter"/>
</dbReference>
<evidence type="ECO:0000313" key="3">
    <source>
        <dbReference type="EMBL" id="RAP72404.1"/>
    </source>
</evidence>
<dbReference type="PANTHER" id="PTHR33420:SF26">
    <property type="entry name" value="FIMBRIAL SUBUNIT"/>
    <property type="match status" value="1"/>
</dbReference>
<dbReference type="InterPro" id="IPR036937">
    <property type="entry name" value="Adhesion_dom_fimbrial_sf"/>
</dbReference>
<keyword evidence="1" id="KW-0732">Signal</keyword>
<dbReference type="RefSeq" id="WP_070134972.1">
    <property type="nucleotide sequence ID" value="NZ_LJAM02000037.1"/>
</dbReference>
<dbReference type="OrthoDB" id="6522787at2"/>
<dbReference type="EMBL" id="MAYS01000291">
    <property type="protein sequence ID" value="OFC62133.1"/>
    <property type="molecule type" value="Genomic_DNA"/>
</dbReference>
<proteinExistence type="predicted"/>
<organism evidence="2 4">
    <name type="scientific">Candidatus Erwinia dacicola</name>
    <dbReference type="NCBI Taxonomy" id="252393"/>
    <lineage>
        <taxon>Bacteria</taxon>
        <taxon>Pseudomonadati</taxon>
        <taxon>Pseudomonadota</taxon>
        <taxon>Gammaproteobacteria</taxon>
        <taxon>Enterobacterales</taxon>
        <taxon>Erwiniaceae</taxon>
        <taxon>Erwinia</taxon>
    </lineage>
</organism>
<gene>
    <name evidence="3" type="primary">smfA</name>
    <name evidence="3" type="ORF">ACZ87_00760</name>
    <name evidence="2" type="ORF">BBW68_10630</name>
</gene>
<evidence type="ECO:0000313" key="5">
    <source>
        <dbReference type="Proteomes" id="UP000244334"/>
    </source>
</evidence>
<dbReference type="PANTHER" id="PTHR33420">
    <property type="entry name" value="FIMBRIAL SUBUNIT ELFA-RELATED"/>
    <property type="match status" value="1"/>
</dbReference>
<dbReference type="Proteomes" id="UP000243534">
    <property type="component" value="Unassembled WGS sequence"/>
</dbReference>
<dbReference type="EMBL" id="LJAM02000037">
    <property type="protein sequence ID" value="RAP72404.1"/>
    <property type="molecule type" value="Genomic_DNA"/>
</dbReference>